<evidence type="ECO:0000313" key="3">
    <source>
        <dbReference type="Proteomes" id="UP000051952"/>
    </source>
</evidence>
<keyword evidence="3" id="KW-1185">Reference proteome</keyword>
<feature type="region of interest" description="Disordered" evidence="1">
    <location>
        <begin position="207"/>
        <end position="229"/>
    </location>
</feature>
<name>A0A0S4JFR7_BODSA</name>
<evidence type="ECO:0000256" key="1">
    <source>
        <dbReference type="SAM" id="MobiDB-lite"/>
    </source>
</evidence>
<feature type="region of interest" description="Disordered" evidence="1">
    <location>
        <begin position="250"/>
        <end position="277"/>
    </location>
</feature>
<sequence>MNIAPPPPQADGHQHTDDAPLVHVMMEQQHLSPAMLRVAAATTFDGLPTNAALHPISCPPGTTMAILEQLGLAVTAAINVVVDQHNGSGGKPCRHNNVIHPPPPLAASSASAAAAGSGAAIRERYSAMMMAPHEPTSHHFEHHHQEQQERQEHHEHHSPLRSGLAAIRTMHDDHLRELDDHSSPQPPQAQHQHAPRHRQFLVDCLGEHEPPQSCATTSSPTPSTPTKVSGANEFVASHNLAHRSLLPPIATSAATHPPPENRSTTLSPPPPLTAVDETHPQKHYSLLPRLASMSLPSKQQVGPVIAALDRDEVDHLLLEIVDLIATYRQRSSVVVMSHSNETPLTSQIRPQSTSTKHRRVKKKKLDIHQH</sequence>
<feature type="compositionally biased region" description="Polar residues" evidence="1">
    <location>
        <begin position="338"/>
        <end position="354"/>
    </location>
</feature>
<evidence type="ECO:0000313" key="2">
    <source>
        <dbReference type="EMBL" id="CUG90410.1"/>
    </source>
</evidence>
<dbReference type="VEuPathDB" id="TriTrypDB:BSAL_26555"/>
<dbReference type="Proteomes" id="UP000051952">
    <property type="component" value="Unassembled WGS sequence"/>
</dbReference>
<gene>
    <name evidence="2" type="ORF">BSAL_26555</name>
</gene>
<proteinExistence type="predicted"/>
<feature type="compositionally biased region" description="Basic and acidic residues" evidence="1">
    <location>
        <begin position="136"/>
        <end position="158"/>
    </location>
</feature>
<protein>
    <submittedName>
        <fullName evidence="2">Uncharacterized protein</fullName>
    </submittedName>
</protein>
<dbReference type="AlphaFoldDB" id="A0A0S4JFR7"/>
<feature type="region of interest" description="Disordered" evidence="1">
    <location>
        <begin position="177"/>
        <end position="196"/>
    </location>
</feature>
<accession>A0A0S4JFR7</accession>
<reference evidence="3" key="1">
    <citation type="submission" date="2015-09" db="EMBL/GenBank/DDBJ databases">
        <authorList>
            <consortium name="Pathogen Informatics"/>
        </authorList>
    </citation>
    <scope>NUCLEOTIDE SEQUENCE [LARGE SCALE GENOMIC DNA]</scope>
    <source>
        <strain evidence="3">Lake Konstanz</strain>
    </source>
</reference>
<organism evidence="2 3">
    <name type="scientific">Bodo saltans</name>
    <name type="common">Flagellated protozoan</name>
    <dbReference type="NCBI Taxonomy" id="75058"/>
    <lineage>
        <taxon>Eukaryota</taxon>
        <taxon>Discoba</taxon>
        <taxon>Euglenozoa</taxon>
        <taxon>Kinetoplastea</taxon>
        <taxon>Metakinetoplastina</taxon>
        <taxon>Eubodonida</taxon>
        <taxon>Bodonidae</taxon>
        <taxon>Bodo</taxon>
    </lineage>
</organism>
<feature type="region of interest" description="Disordered" evidence="1">
    <location>
        <begin position="136"/>
        <end position="161"/>
    </location>
</feature>
<dbReference type="EMBL" id="CYKH01001822">
    <property type="protein sequence ID" value="CUG90410.1"/>
    <property type="molecule type" value="Genomic_DNA"/>
</dbReference>
<feature type="region of interest" description="Disordered" evidence="1">
    <location>
        <begin position="338"/>
        <end position="370"/>
    </location>
</feature>
<feature type="compositionally biased region" description="Low complexity" evidence="1">
    <location>
        <begin position="211"/>
        <end position="229"/>
    </location>
</feature>
<feature type="compositionally biased region" description="Basic residues" evidence="1">
    <location>
        <begin position="355"/>
        <end position="370"/>
    </location>
</feature>